<dbReference type="Proteomes" id="UP000593594">
    <property type="component" value="Chromosome"/>
</dbReference>
<reference evidence="1 2" key="1">
    <citation type="submission" date="2020-06" db="EMBL/GenBank/DDBJ databases">
        <title>Genome sequence of 2 isolates from Red Sea Mangroves.</title>
        <authorList>
            <person name="Sefrji F."/>
            <person name="Michoud G."/>
            <person name="Merlino G."/>
            <person name="Daffonchio D."/>
        </authorList>
    </citation>
    <scope>NUCLEOTIDE SEQUENCE [LARGE SCALE GENOMIC DNA]</scope>
    <source>
        <strain evidence="1 2">R1DC25</strain>
    </source>
</reference>
<protein>
    <submittedName>
        <fullName evidence="1">PAS domain-containing protein</fullName>
    </submittedName>
</protein>
<organism evidence="1 2">
    <name type="scientific">Kaustia mangrovi</name>
    <dbReference type="NCBI Taxonomy" id="2593653"/>
    <lineage>
        <taxon>Bacteria</taxon>
        <taxon>Pseudomonadati</taxon>
        <taxon>Pseudomonadota</taxon>
        <taxon>Alphaproteobacteria</taxon>
        <taxon>Hyphomicrobiales</taxon>
        <taxon>Parvibaculaceae</taxon>
        <taxon>Kaustia</taxon>
    </lineage>
</organism>
<sequence length="179" mass="20450">MPAQSSHEAFRAQLVIPEHRELYDYWCRRARGRAMPARRDISPVDFPRLLPGISLVDVGADSGRFRVRLAGTRLREIYEREITGLYLDEFDWGNHRDYWMSAYERVAGTGRPAQGVVRGPRVSKEHLVQFWLRLPLSSRPDGVDMILCYDAFVPAAEFNERPTVMTDMTAPVQAVAQTG</sequence>
<gene>
    <name evidence="1" type="ORF">HW532_04355</name>
</gene>
<dbReference type="AlphaFoldDB" id="A0A7S8C292"/>
<evidence type="ECO:0000313" key="2">
    <source>
        <dbReference type="Proteomes" id="UP000593594"/>
    </source>
</evidence>
<proteinExistence type="predicted"/>
<keyword evidence="2" id="KW-1185">Reference proteome</keyword>
<dbReference type="EMBL" id="CP058214">
    <property type="protein sequence ID" value="QPC42011.1"/>
    <property type="molecule type" value="Genomic_DNA"/>
</dbReference>
<dbReference type="InterPro" id="IPR009922">
    <property type="entry name" value="DUF1457"/>
</dbReference>
<evidence type="ECO:0000313" key="1">
    <source>
        <dbReference type="EMBL" id="QPC42011.1"/>
    </source>
</evidence>
<dbReference type="KEGG" id="kmn:HW532_04355"/>
<dbReference type="Pfam" id="PF07310">
    <property type="entry name" value="PAS_5"/>
    <property type="match status" value="1"/>
</dbReference>
<accession>A0A7S8C292</accession>
<name>A0A7S8C292_9HYPH</name>